<dbReference type="SUPFAM" id="SSF54197">
    <property type="entry name" value="HIT-like"/>
    <property type="match status" value="1"/>
</dbReference>
<name>A0ABV0HBW8_9NEIS</name>
<feature type="short sequence motif" description="Histidine triad motif" evidence="1">
    <location>
        <begin position="98"/>
        <end position="102"/>
    </location>
</feature>
<keyword evidence="3" id="KW-0808">Transferase</keyword>
<dbReference type="EMBL" id="JBDQQU010000200">
    <property type="protein sequence ID" value="MEO3956786.1"/>
    <property type="molecule type" value="Genomic_DNA"/>
</dbReference>
<keyword evidence="3" id="KW-0489">Methyltransferase</keyword>
<dbReference type="Gene3D" id="3.30.428.10">
    <property type="entry name" value="HIT-like"/>
    <property type="match status" value="1"/>
</dbReference>
<evidence type="ECO:0000313" key="3">
    <source>
        <dbReference type="EMBL" id="MEO3956786.1"/>
    </source>
</evidence>
<dbReference type="EC" id="2.1.1.-" evidence="3"/>
<dbReference type="PANTHER" id="PTHR46648:SF1">
    <property type="entry name" value="ADENOSINE 5'-MONOPHOSPHORAMIDASE HNT1"/>
    <property type="match status" value="1"/>
</dbReference>
<sequence length="152" mass="17124">MGEKMECLGCRLANGKETIHTVYENDLVTCFLDHDPFSEGHTLIVPKQHAVELEELDEQLTKAIMDAAQIIAKAIKPLYRPDGITLCQNGGVFNELTHFHMHVVPRDKNRPFSEFYSSEPAEPRNHRLARTAAALREAIGCATAAQRQRSRQ</sequence>
<dbReference type="GO" id="GO:0032259">
    <property type="term" value="P:methylation"/>
    <property type="evidence" value="ECO:0007669"/>
    <property type="project" value="UniProtKB-KW"/>
</dbReference>
<dbReference type="Proteomes" id="UP001438292">
    <property type="component" value="Unassembled WGS sequence"/>
</dbReference>
<reference evidence="3 4" key="1">
    <citation type="submission" date="2024-05" db="EMBL/GenBank/DDBJ databases">
        <authorList>
            <person name="De Oliveira J.P."/>
            <person name="Noriler S.A."/>
            <person name="De Oliveira A.G."/>
            <person name="Sipoli D.S."/>
        </authorList>
    </citation>
    <scope>NUCLEOTIDE SEQUENCE [LARGE SCALE GENOMIC DNA]</scope>
    <source>
        <strain evidence="3 4">LABIM186</strain>
    </source>
</reference>
<evidence type="ECO:0000313" key="4">
    <source>
        <dbReference type="Proteomes" id="UP001438292"/>
    </source>
</evidence>
<dbReference type="InterPro" id="IPR036265">
    <property type="entry name" value="HIT-like_sf"/>
</dbReference>
<dbReference type="GO" id="GO:0008168">
    <property type="term" value="F:methyltransferase activity"/>
    <property type="evidence" value="ECO:0007669"/>
    <property type="project" value="UniProtKB-KW"/>
</dbReference>
<dbReference type="Pfam" id="PF01230">
    <property type="entry name" value="HIT"/>
    <property type="match status" value="1"/>
</dbReference>
<dbReference type="InterPro" id="IPR011146">
    <property type="entry name" value="HIT-like"/>
</dbReference>
<dbReference type="PRINTS" id="PR00332">
    <property type="entry name" value="HISTRIAD"/>
</dbReference>
<dbReference type="PANTHER" id="PTHR46648">
    <property type="entry name" value="HIT FAMILY PROTEIN 1"/>
    <property type="match status" value="1"/>
</dbReference>
<feature type="domain" description="HIT" evidence="2">
    <location>
        <begin position="8"/>
        <end position="113"/>
    </location>
</feature>
<evidence type="ECO:0000256" key="1">
    <source>
        <dbReference type="PROSITE-ProRule" id="PRU00464"/>
    </source>
</evidence>
<organism evidence="3 4">
    <name type="scientific">Chromobacterium piscinae</name>
    <dbReference type="NCBI Taxonomy" id="686831"/>
    <lineage>
        <taxon>Bacteria</taxon>
        <taxon>Pseudomonadati</taxon>
        <taxon>Pseudomonadota</taxon>
        <taxon>Betaproteobacteria</taxon>
        <taxon>Neisseriales</taxon>
        <taxon>Chromobacteriaceae</taxon>
        <taxon>Chromobacterium</taxon>
    </lineage>
</organism>
<accession>A0ABV0HBW8</accession>
<proteinExistence type="predicted"/>
<evidence type="ECO:0000259" key="2">
    <source>
        <dbReference type="PROSITE" id="PS51084"/>
    </source>
</evidence>
<keyword evidence="4" id="KW-1185">Reference proteome</keyword>
<gene>
    <name evidence="3" type="ORF">ABH309_20305</name>
</gene>
<protein>
    <submittedName>
        <fullName evidence="3">HIT family protein</fullName>
        <ecNumber evidence="3">2.1.1.-</ecNumber>
    </submittedName>
</protein>
<dbReference type="InterPro" id="IPR001310">
    <property type="entry name" value="Histidine_triad_HIT"/>
</dbReference>
<comment type="caution">
    <text evidence="3">The sequence shown here is derived from an EMBL/GenBank/DDBJ whole genome shotgun (WGS) entry which is preliminary data.</text>
</comment>
<dbReference type="PROSITE" id="PS51084">
    <property type="entry name" value="HIT_2"/>
    <property type="match status" value="1"/>
</dbReference>
<dbReference type="RefSeq" id="WP_221667285.1">
    <property type="nucleotide sequence ID" value="NZ_CP197095.1"/>
</dbReference>